<name>A0A1H2X2T1_9PROT</name>
<evidence type="ECO:0000313" key="1">
    <source>
        <dbReference type="EMBL" id="SDW87213.1"/>
    </source>
</evidence>
<organism evidence="1 2">
    <name type="scientific">Nitrosomonas communis</name>
    <dbReference type="NCBI Taxonomy" id="44574"/>
    <lineage>
        <taxon>Bacteria</taxon>
        <taxon>Pseudomonadati</taxon>
        <taxon>Pseudomonadota</taxon>
        <taxon>Betaproteobacteria</taxon>
        <taxon>Nitrosomonadales</taxon>
        <taxon>Nitrosomonadaceae</taxon>
        <taxon>Nitrosomonas</taxon>
    </lineage>
</organism>
<accession>A0A1H2X2T1</accession>
<protein>
    <submittedName>
        <fullName evidence="1">Uncharacterized protein</fullName>
    </submittedName>
</protein>
<dbReference type="Proteomes" id="UP000183454">
    <property type="component" value="Unassembled WGS sequence"/>
</dbReference>
<dbReference type="AlphaFoldDB" id="A0A1H2X2T1"/>
<reference evidence="1 2" key="1">
    <citation type="submission" date="2016-10" db="EMBL/GenBank/DDBJ databases">
        <authorList>
            <person name="de Groot N.N."/>
        </authorList>
    </citation>
    <scope>NUCLEOTIDE SEQUENCE [LARGE SCALE GENOMIC DNA]</scope>
    <source>
        <strain evidence="1 2">Nm110</strain>
    </source>
</reference>
<dbReference type="EMBL" id="FNNH01000034">
    <property type="protein sequence ID" value="SDW87213.1"/>
    <property type="molecule type" value="Genomic_DNA"/>
</dbReference>
<sequence length="32" mass="3322">MAGTAADILVERLADWGVEVIYLGFPATALTG</sequence>
<gene>
    <name evidence="1" type="ORF">SAMN05421882_10348</name>
</gene>
<proteinExistence type="predicted"/>
<evidence type="ECO:0000313" key="2">
    <source>
        <dbReference type="Proteomes" id="UP000183454"/>
    </source>
</evidence>